<dbReference type="Pfam" id="PF08441">
    <property type="entry name" value="Integrin_A_Ig_1"/>
    <property type="match status" value="1"/>
</dbReference>
<dbReference type="Pfam" id="PF01839">
    <property type="entry name" value="FG-GAP"/>
    <property type="match status" value="1"/>
</dbReference>
<name>A0AAE1NWB5_9EUCA</name>
<feature type="repeat" description="FG-GAP" evidence="10">
    <location>
        <begin position="91"/>
        <end position="152"/>
    </location>
</feature>
<dbReference type="GO" id="GO:0005178">
    <property type="term" value="F:integrin binding"/>
    <property type="evidence" value="ECO:0007669"/>
    <property type="project" value="TreeGrafter"/>
</dbReference>
<keyword evidence="11" id="KW-1133">Transmembrane helix</keyword>
<accession>A0AAE1NWB5</accession>
<keyword evidence="8 11" id="KW-0675">Receptor</keyword>
<dbReference type="InterPro" id="IPR013519">
    <property type="entry name" value="Int_alpha_beta-p"/>
</dbReference>
<dbReference type="InterPro" id="IPR013517">
    <property type="entry name" value="FG-GAP"/>
</dbReference>
<comment type="similarity">
    <text evidence="2 11">Belongs to the integrin alpha chain family.</text>
</comment>
<keyword evidence="11" id="KW-0812">Transmembrane</keyword>
<dbReference type="GO" id="GO:0048513">
    <property type="term" value="P:animal organ development"/>
    <property type="evidence" value="ECO:0007669"/>
    <property type="project" value="UniProtKB-ARBA"/>
</dbReference>
<dbReference type="AlphaFoldDB" id="A0AAE1NWB5"/>
<dbReference type="InterPro" id="IPR013649">
    <property type="entry name" value="Integrin_alpha_Ig-like_1"/>
</dbReference>
<evidence type="ECO:0000256" key="4">
    <source>
        <dbReference type="ARBA" id="ARBA00022737"/>
    </source>
</evidence>
<dbReference type="PANTHER" id="PTHR23220:SF83">
    <property type="entry name" value="INTEGRIN ALPHA-PS3-RELATED"/>
    <property type="match status" value="1"/>
</dbReference>
<dbReference type="PRINTS" id="PR01185">
    <property type="entry name" value="INTEGRINA"/>
</dbReference>
<dbReference type="Gene3D" id="2.60.40.1460">
    <property type="entry name" value="Integrin domains. Chain A, domain 2"/>
    <property type="match status" value="1"/>
</dbReference>
<dbReference type="GO" id="GO:0009897">
    <property type="term" value="C:external side of plasma membrane"/>
    <property type="evidence" value="ECO:0007669"/>
    <property type="project" value="TreeGrafter"/>
</dbReference>
<sequence length="967" mass="104084">MTASFNLDAKLRIPLSNPQQDNDDRESYFGYTVALHSSAGNSAWAFIGAPRANGSSNPDVTEEGALYRCRLWGNQNVGLCERVPVGTKGIDGPQGYRELKSFNWLGGSLDVSSDGPDPVITDGAGLLLGAPGVYQWKGTLATLKPKDDFGIIESRRREVTRQGSSWVITTSEVMEPLAQSQDYDYYGYSVTSGRFWGQHVSYVSSAPRADLYGKVYLVGSESGRVEWLTTGPQVGAGFGMVVAAGDVTGDGVDELFVGAPLYVRSEVWEAGTVFAYTVENFGELSLSARLEGGVRDWEETGGGRFGSALTVIGDLDRDGFNGEAGGTTNLAVGAPYEDGGGVVYIYRGSETGLVVAPSQTISASDMGSALRGFGSAISRGTDVDSNGYIDVAIGAHEGRGGVMVVKSRRVLHLHMHLETDQNMLTEVGAVFTLDACGKYWGHVLQENLGLVYEGRIDGGQNFPRATFLSTGSGQVKSEVTGKKGDQVCRRYQIKLKENIADFQTPLQVTFHCGRQVEDTGTMEAPDSTPISTLRLPLALGCGGDGVCSPSLQTNAFWSDGSDVKYTVGSGVPLKLIVRVKVKEEPAYMGRVRIVLPSGLAPSYPPYSCDVVGGSELDCMLTSPLLPDSEEEVEVVLVEMAGGVLEVGEVEVEVRVEATGANTHIIYKKVKIVKDVHLILRGYTDADYVYYNPNLTTPDVTAKVTLQAENRGVSPAKETLLEATFPISFSTAEGGRERIAEVEVASGSDTLNCIYESSGSISDELADSHGNPTPPIEADHSVWCGMEGVTCGRVKCHLGEVKQATTVGLMFTYHMAPIIARYGRNVTAGSHLTAVLTTPDAPETWTGVWTIMVPLGYSPPLPPAPPVPAWVWVVGVGVGILVLAGVVGGLWKIGFFKRRKPGMEEKEGDVETNKREEEQRNGEEEEEEQETEEDEERAERDILLLDGENRDDDDDDVNDDGCEVNEER</sequence>
<evidence type="ECO:0000256" key="6">
    <source>
        <dbReference type="ARBA" id="ARBA00023037"/>
    </source>
</evidence>
<dbReference type="Gene3D" id="1.20.5.930">
    <property type="entry name" value="Bicelle-embedded integrin alpha(iib) transmembrane segment"/>
    <property type="match status" value="1"/>
</dbReference>
<keyword evidence="3" id="KW-0732">Signal</keyword>
<feature type="domain" description="Integrin alpha first immunoglubulin-like" evidence="13">
    <location>
        <begin position="430"/>
        <end position="530"/>
    </location>
</feature>
<evidence type="ECO:0000256" key="5">
    <source>
        <dbReference type="ARBA" id="ARBA00022889"/>
    </source>
</evidence>
<protein>
    <recommendedName>
        <fullName evidence="13">Integrin alpha first immunoglubulin-like domain-containing protein</fullName>
    </recommendedName>
</protein>
<feature type="repeat" description="FG-GAP" evidence="10">
    <location>
        <begin position="359"/>
        <end position="422"/>
    </location>
</feature>
<keyword evidence="9" id="KW-0325">Glycoprotein</keyword>
<comment type="subcellular location">
    <subcellularLocation>
        <location evidence="1 11">Membrane</location>
        <topology evidence="1 11">Single-pass type I membrane protein</topology>
    </subcellularLocation>
</comment>
<dbReference type="SMART" id="SM00191">
    <property type="entry name" value="Int_alpha"/>
    <property type="match status" value="5"/>
</dbReference>
<keyword evidence="6 11" id="KW-0401">Integrin</keyword>
<dbReference type="GO" id="GO:0008305">
    <property type="term" value="C:integrin complex"/>
    <property type="evidence" value="ECO:0007669"/>
    <property type="project" value="InterPro"/>
</dbReference>
<keyword evidence="15" id="KW-1185">Reference proteome</keyword>
<dbReference type="GO" id="GO:0033627">
    <property type="term" value="P:cell adhesion mediated by integrin"/>
    <property type="evidence" value="ECO:0007669"/>
    <property type="project" value="TreeGrafter"/>
</dbReference>
<comment type="caution">
    <text evidence="14">The sequence shown here is derived from an EMBL/GenBank/DDBJ whole genome shotgun (WGS) entry which is preliminary data.</text>
</comment>
<evidence type="ECO:0000256" key="8">
    <source>
        <dbReference type="ARBA" id="ARBA00023170"/>
    </source>
</evidence>
<dbReference type="InterPro" id="IPR018184">
    <property type="entry name" value="Integrin_alpha_C_CS"/>
</dbReference>
<dbReference type="PROSITE" id="PS00242">
    <property type="entry name" value="INTEGRIN_ALPHA"/>
    <property type="match status" value="1"/>
</dbReference>
<evidence type="ECO:0000256" key="2">
    <source>
        <dbReference type="ARBA" id="ARBA00008054"/>
    </source>
</evidence>
<keyword evidence="5 11" id="KW-0130">Cell adhesion</keyword>
<evidence type="ECO:0000259" key="13">
    <source>
        <dbReference type="Pfam" id="PF08441"/>
    </source>
</evidence>
<evidence type="ECO:0000256" key="3">
    <source>
        <dbReference type="ARBA" id="ARBA00022729"/>
    </source>
</evidence>
<feature type="region of interest" description="Disordered" evidence="12">
    <location>
        <begin position="902"/>
        <end position="967"/>
    </location>
</feature>
<feature type="compositionally biased region" description="Acidic residues" evidence="12">
    <location>
        <begin position="948"/>
        <end position="967"/>
    </location>
</feature>
<dbReference type="PROSITE" id="PS51470">
    <property type="entry name" value="FG_GAP"/>
    <property type="match status" value="4"/>
</dbReference>
<dbReference type="Proteomes" id="UP001292094">
    <property type="component" value="Unassembled WGS sequence"/>
</dbReference>
<proteinExistence type="inferred from homology"/>
<dbReference type="InterPro" id="IPR028994">
    <property type="entry name" value="Integrin_alpha_N"/>
</dbReference>
<dbReference type="GO" id="GO:0007229">
    <property type="term" value="P:integrin-mediated signaling pathway"/>
    <property type="evidence" value="ECO:0007669"/>
    <property type="project" value="UniProtKB-KW"/>
</dbReference>
<feature type="compositionally biased region" description="Basic and acidic residues" evidence="12">
    <location>
        <begin position="902"/>
        <end position="921"/>
    </location>
</feature>
<dbReference type="SUPFAM" id="SSF69179">
    <property type="entry name" value="Integrin domains"/>
    <property type="match status" value="2"/>
</dbReference>
<keyword evidence="4" id="KW-0677">Repeat</keyword>
<dbReference type="Gene3D" id="2.60.40.1510">
    <property type="entry name" value="ntegrin, alpha v. Chain A, domain 3"/>
    <property type="match status" value="1"/>
</dbReference>
<dbReference type="EMBL" id="JAWZYT010003673">
    <property type="protein sequence ID" value="KAK4297283.1"/>
    <property type="molecule type" value="Genomic_DNA"/>
</dbReference>
<evidence type="ECO:0000256" key="11">
    <source>
        <dbReference type="RuleBase" id="RU003762"/>
    </source>
</evidence>
<dbReference type="SUPFAM" id="SSF69318">
    <property type="entry name" value="Integrin alpha N-terminal domain"/>
    <property type="match status" value="1"/>
</dbReference>
<evidence type="ECO:0000256" key="9">
    <source>
        <dbReference type="ARBA" id="ARBA00023180"/>
    </source>
</evidence>
<feature type="transmembrane region" description="Helical" evidence="11">
    <location>
        <begin position="868"/>
        <end position="890"/>
    </location>
</feature>
<dbReference type="InterPro" id="IPR000413">
    <property type="entry name" value="Integrin_alpha"/>
</dbReference>
<keyword evidence="7 11" id="KW-0472">Membrane</keyword>
<dbReference type="Gene3D" id="2.130.10.130">
    <property type="entry name" value="Integrin alpha, N-terminal"/>
    <property type="match status" value="2"/>
</dbReference>
<organism evidence="14 15">
    <name type="scientific">Petrolisthes manimaculis</name>
    <dbReference type="NCBI Taxonomy" id="1843537"/>
    <lineage>
        <taxon>Eukaryota</taxon>
        <taxon>Metazoa</taxon>
        <taxon>Ecdysozoa</taxon>
        <taxon>Arthropoda</taxon>
        <taxon>Crustacea</taxon>
        <taxon>Multicrustacea</taxon>
        <taxon>Malacostraca</taxon>
        <taxon>Eumalacostraca</taxon>
        <taxon>Eucarida</taxon>
        <taxon>Decapoda</taxon>
        <taxon>Pleocyemata</taxon>
        <taxon>Anomura</taxon>
        <taxon>Galatheoidea</taxon>
        <taxon>Porcellanidae</taxon>
        <taxon>Petrolisthes</taxon>
    </lineage>
</organism>
<gene>
    <name evidence="14" type="ORF">Pmani_030290</name>
</gene>
<evidence type="ECO:0000256" key="10">
    <source>
        <dbReference type="PROSITE-ProRule" id="PRU00803"/>
    </source>
</evidence>
<dbReference type="GO" id="GO:0007157">
    <property type="term" value="P:heterophilic cell-cell adhesion via plasma membrane cell adhesion molecules"/>
    <property type="evidence" value="ECO:0007669"/>
    <property type="project" value="UniProtKB-ARBA"/>
</dbReference>
<evidence type="ECO:0000256" key="1">
    <source>
        <dbReference type="ARBA" id="ARBA00004479"/>
    </source>
</evidence>
<dbReference type="PANTHER" id="PTHR23220">
    <property type="entry name" value="INTEGRIN ALPHA"/>
    <property type="match status" value="1"/>
</dbReference>
<feature type="repeat" description="FG-GAP" evidence="10">
    <location>
        <begin position="291"/>
        <end position="355"/>
    </location>
</feature>
<evidence type="ECO:0000313" key="14">
    <source>
        <dbReference type="EMBL" id="KAK4297283.1"/>
    </source>
</evidence>
<dbReference type="InterPro" id="IPR032695">
    <property type="entry name" value="Integrin_dom_sf"/>
</dbReference>
<evidence type="ECO:0000313" key="15">
    <source>
        <dbReference type="Proteomes" id="UP001292094"/>
    </source>
</evidence>
<feature type="repeat" description="FG-GAP" evidence="10">
    <location>
        <begin position="224"/>
        <end position="285"/>
    </location>
</feature>
<feature type="compositionally biased region" description="Acidic residues" evidence="12">
    <location>
        <begin position="922"/>
        <end position="935"/>
    </location>
</feature>
<reference evidence="14" key="1">
    <citation type="submission" date="2023-11" db="EMBL/GenBank/DDBJ databases">
        <title>Genome assemblies of two species of porcelain crab, Petrolisthes cinctipes and Petrolisthes manimaculis (Anomura: Porcellanidae).</title>
        <authorList>
            <person name="Angst P."/>
        </authorList>
    </citation>
    <scope>NUCLEOTIDE SEQUENCE</scope>
    <source>
        <strain evidence="14">PB745_02</strain>
        <tissue evidence="14">Gill</tissue>
    </source>
</reference>
<evidence type="ECO:0000256" key="7">
    <source>
        <dbReference type="ARBA" id="ARBA00023136"/>
    </source>
</evidence>
<dbReference type="GO" id="GO:0007160">
    <property type="term" value="P:cell-matrix adhesion"/>
    <property type="evidence" value="ECO:0007669"/>
    <property type="project" value="TreeGrafter"/>
</dbReference>
<evidence type="ECO:0000256" key="12">
    <source>
        <dbReference type="SAM" id="MobiDB-lite"/>
    </source>
</evidence>